<evidence type="ECO:0000313" key="2">
    <source>
        <dbReference type="EMBL" id="EJP71321.1"/>
    </source>
</evidence>
<dbReference type="Pfam" id="PF04298">
    <property type="entry name" value="Zn_peptidase_2"/>
    <property type="match status" value="1"/>
</dbReference>
<dbReference type="PANTHER" id="PTHR36434:SF1">
    <property type="entry name" value="MEMBRANE PROTEASE YUGP-RELATED"/>
    <property type="match status" value="1"/>
</dbReference>
<keyword evidence="2" id="KW-0378">Hydrolase</keyword>
<dbReference type="EMBL" id="JH611157">
    <property type="protein sequence ID" value="EJP71321.1"/>
    <property type="molecule type" value="Genomic_DNA"/>
</dbReference>
<feature type="transmembrane region" description="Helical" evidence="1">
    <location>
        <begin position="32"/>
        <end position="54"/>
    </location>
</feature>
<protein>
    <submittedName>
        <fullName evidence="2">Zn-dependent protease</fullName>
    </submittedName>
</protein>
<dbReference type="InterPro" id="IPR007395">
    <property type="entry name" value="Zn_peptidase_2"/>
</dbReference>
<sequence length="115" mass="12628">MIPIVNRVARMSAIIISLSPVIGIITRHPMPFSLLLFLGLSGFIARMLIHAVTLPIEFDASFSKALPLLREGKYISQSNEKAVSQILKAASLTYVSAALADILNLGRWIVILSRR</sequence>
<dbReference type="AlphaFoldDB" id="J5KBD8"/>
<proteinExistence type="predicted"/>
<organism evidence="2 3">
    <name type="scientific">SAR86 cluster bacterium SAR86A</name>
    <dbReference type="NCBI Taxonomy" id="1123866"/>
    <lineage>
        <taxon>Bacteria</taxon>
        <taxon>Pseudomonadati</taxon>
        <taxon>Pseudomonadota</taxon>
        <taxon>Gammaproteobacteria</taxon>
        <taxon>SAR86 cluster</taxon>
    </lineage>
</organism>
<dbReference type="GO" id="GO:0006508">
    <property type="term" value="P:proteolysis"/>
    <property type="evidence" value="ECO:0007669"/>
    <property type="project" value="UniProtKB-KW"/>
</dbReference>
<dbReference type="HOGENOM" id="CLU_2107313_0_0_6"/>
<name>J5KBD8_9GAMM</name>
<keyword evidence="1" id="KW-0472">Membrane</keyword>
<evidence type="ECO:0000256" key="1">
    <source>
        <dbReference type="SAM" id="Phobius"/>
    </source>
</evidence>
<dbReference type="GO" id="GO:0008233">
    <property type="term" value="F:peptidase activity"/>
    <property type="evidence" value="ECO:0007669"/>
    <property type="project" value="UniProtKB-KW"/>
</dbReference>
<dbReference type="STRING" id="1123866.NT01SARS_1128"/>
<accession>J5KBD8</accession>
<keyword evidence="1" id="KW-1133">Transmembrane helix</keyword>
<reference evidence="2 3" key="1">
    <citation type="journal article" date="2012" name="ISME J.">
        <title>Genomic insights to SAR86, an abundant and uncultivated marine bacterial lineage.</title>
        <authorList>
            <person name="Dupont C.L."/>
            <person name="Rusch D.B."/>
            <person name="Yooseph S."/>
            <person name="Lombardo M.J."/>
            <person name="Richter R.A."/>
            <person name="Valas R."/>
            <person name="Novotny M."/>
            <person name="Yee-Greenbaum J."/>
            <person name="Selengut J.D."/>
            <person name="Haft D.H."/>
            <person name="Halpern A.L."/>
            <person name="Lasken R.S."/>
            <person name="Nealson K."/>
            <person name="Friedman R."/>
            <person name="Venter J.C."/>
        </authorList>
    </citation>
    <scope>NUCLEOTIDE SEQUENCE [LARGE SCALE GENOMIC DNA]</scope>
</reference>
<keyword evidence="1" id="KW-0812">Transmembrane</keyword>
<gene>
    <name evidence="2" type="ORF">NT01SARS_1128</name>
</gene>
<keyword evidence="2" id="KW-0645">Protease</keyword>
<dbReference type="Proteomes" id="UP000010305">
    <property type="component" value="Unassembled WGS sequence"/>
</dbReference>
<dbReference type="PANTHER" id="PTHR36434">
    <property type="entry name" value="MEMBRANE PROTEASE YUGP-RELATED"/>
    <property type="match status" value="1"/>
</dbReference>
<evidence type="ECO:0000313" key="3">
    <source>
        <dbReference type="Proteomes" id="UP000010305"/>
    </source>
</evidence>